<dbReference type="EMBL" id="DRXE01000259">
    <property type="protein sequence ID" value="HHM68477.1"/>
    <property type="molecule type" value="Genomic_DNA"/>
</dbReference>
<proteinExistence type="predicted"/>
<organism evidence="1">
    <name type="scientific">Thermus caliditerrae</name>
    <dbReference type="NCBI Taxonomy" id="1330700"/>
    <lineage>
        <taxon>Bacteria</taxon>
        <taxon>Thermotogati</taxon>
        <taxon>Deinococcota</taxon>
        <taxon>Deinococci</taxon>
        <taxon>Thermales</taxon>
        <taxon>Thermaceae</taxon>
        <taxon>Thermus</taxon>
    </lineage>
</organism>
<sequence length="156" mass="16983">MSTPSLEEAYLRRVLGSAVVAFTPGDPALLTLKPFRGPAVSLKVRLDPDEVVRFGLGVPAPSANDLVFPFILASRSLAGGLKSAGRCFAWGRPFLWALLRPETPLPPWVPLVPAELVLALEIRRASRLLAVLFSRKGEPVYLYLSEAFRNPPLLPA</sequence>
<reference evidence="1" key="1">
    <citation type="journal article" date="2020" name="mSystems">
        <title>Genome- and Community-Level Interaction Insights into Carbon Utilization and Element Cycling Functions of Hydrothermarchaeota in Hydrothermal Sediment.</title>
        <authorList>
            <person name="Zhou Z."/>
            <person name="Liu Y."/>
            <person name="Xu W."/>
            <person name="Pan J."/>
            <person name="Luo Z.H."/>
            <person name="Li M."/>
        </authorList>
    </citation>
    <scope>NUCLEOTIDE SEQUENCE [LARGE SCALE GENOMIC DNA]</scope>
    <source>
        <strain evidence="1">SpSt-1071</strain>
    </source>
</reference>
<accession>A0A7C5RFA1</accession>
<comment type="caution">
    <text evidence="1">The sequence shown here is derived from an EMBL/GenBank/DDBJ whole genome shotgun (WGS) entry which is preliminary data.</text>
</comment>
<name>A0A7C5RFA1_9DEIN</name>
<gene>
    <name evidence="1" type="ORF">ENM28_07230</name>
</gene>
<dbReference type="AlphaFoldDB" id="A0A7C5RFA1"/>
<protein>
    <submittedName>
        <fullName evidence="1">Uncharacterized protein</fullName>
    </submittedName>
</protein>
<evidence type="ECO:0000313" key="1">
    <source>
        <dbReference type="EMBL" id="HHM68477.1"/>
    </source>
</evidence>